<evidence type="ECO:0000313" key="2">
    <source>
        <dbReference type="EMBL" id="VTP03694.1"/>
    </source>
</evidence>
<dbReference type="AntiFam" id="ANF00178">
    <property type="entry name" value="Shadow ORF (opposite dhbF)"/>
</dbReference>
<accession>A0A653F1N9</accession>
<name>A0A653F1N9_MYCKA</name>
<protein>
    <submittedName>
        <fullName evidence="2">Uncharacterized protein</fullName>
    </submittedName>
</protein>
<dbReference type="EMBL" id="LR589352">
    <property type="protein sequence ID" value="VTP03694.1"/>
    <property type="molecule type" value="Genomic_DNA"/>
</dbReference>
<feature type="compositionally biased region" description="Low complexity" evidence="1">
    <location>
        <begin position="417"/>
        <end position="431"/>
    </location>
</feature>
<evidence type="ECO:0000256" key="1">
    <source>
        <dbReference type="SAM" id="MobiDB-lite"/>
    </source>
</evidence>
<gene>
    <name evidence="2" type="ORF">BIN_B_04028</name>
</gene>
<feature type="region of interest" description="Disordered" evidence="1">
    <location>
        <begin position="347"/>
        <end position="375"/>
    </location>
</feature>
<proteinExistence type="predicted"/>
<feature type="region of interest" description="Disordered" evidence="1">
    <location>
        <begin position="215"/>
        <end position="239"/>
    </location>
</feature>
<dbReference type="AlphaFoldDB" id="A0A653F1N9"/>
<feature type="region of interest" description="Disordered" evidence="1">
    <location>
        <begin position="162"/>
        <end position="199"/>
    </location>
</feature>
<organism evidence="2">
    <name type="scientific">Mycobacterium kansasii</name>
    <dbReference type="NCBI Taxonomy" id="1768"/>
    <lineage>
        <taxon>Bacteria</taxon>
        <taxon>Bacillati</taxon>
        <taxon>Actinomycetota</taxon>
        <taxon>Actinomycetes</taxon>
        <taxon>Mycobacteriales</taxon>
        <taxon>Mycobacteriaceae</taxon>
        <taxon>Mycobacterium</taxon>
    </lineage>
</organism>
<feature type="region of interest" description="Disordered" evidence="1">
    <location>
        <begin position="35"/>
        <end position="146"/>
    </location>
</feature>
<reference evidence="2" key="1">
    <citation type="submission" date="2019-05" db="EMBL/GenBank/DDBJ databases">
        <authorList>
            <person name="Naeem R."/>
            <person name="Antony C."/>
            <person name="Guan Q."/>
        </authorList>
    </citation>
    <scope>NUCLEOTIDE SEQUENCE</scope>
    <source>
        <strain evidence="2">3</strain>
    </source>
</reference>
<sequence>MTLRPHPAARQGCAQRVHHLHDVVVGDGHTLGHAGGAGGVNEVGDAVGGRRGQRRARTRLDPWVFGIDHRHVQPGEPMSQPGGGDRDHRRGVGEHETDPRGRQRRVYRQIGRPGFEHRRHRHDRLGAAGEQQRHNRTRTRTMTRQQVRQPIRRLIELVIGQGQTAAAQRHRPGSTSDLCGERRRNRHRRGRGPGQHRAVAPPVEFGVLTGVEQIHRRQRPPRVGGHQRQQRLQSPNQRLDTSRIEQVGAKVDTNTQFASRRCLHDEWVVGAFAAGDAGDDELVVAQERGDVDRVVLVHEKGVEQPLLTGDAVDVTQRQLLVLERVVVGMLQPAQQFCGGSCRRHVRPHRHRVDEQSDHRFGPGQLGRPARDRGTEGDVVVAGQPHQQLRPHTLQHDVDGGVAQARQLVESARGGDGNPARNRAARAQPQPIRRTDQCRGVKAGEYLPPRCPGGSVAPAVPIGQPAEKPAIWRGRGQPPPVITGEYFPQQDRHRPAVNHDVVIGEDQPVPVCCGADDSGSKRQLVSDIADGGAFSRAHLPDLLLGVQLDIPPGHRWVLRDDLHRLVEACAEAGHQVGMAGDHCLHRIAQAVDV</sequence>
<feature type="region of interest" description="Disordered" evidence="1">
    <location>
        <begin position="411"/>
        <end position="431"/>
    </location>
</feature>
<feature type="compositionally biased region" description="Gly residues" evidence="1">
    <location>
        <begin position="35"/>
        <end position="50"/>
    </location>
</feature>
<feature type="compositionally biased region" description="Polar residues" evidence="1">
    <location>
        <begin position="230"/>
        <end position="239"/>
    </location>
</feature>
<feature type="compositionally biased region" description="Basic and acidic residues" evidence="1">
    <location>
        <begin position="351"/>
        <end position="360"/>
    </location>
</feature>
<feature type="compositionally biased region" description="Basic and acidic residues" evidence="1">
    <location>
        <begin position="84"/>
        <end position="101"/>
    </location>
</feature>